<dbReference type="Gene3D" id="3.90.70.10">
    <property type="entry name" value="Cysteine proteinases"/>
    <property type="match status" value="1"/>
</dbReference>
<sequence length="476" mass="53031">MLQALSVLLVLARSAAAYDVAPDLAGPYCASVNRCCQGRVDECSVPILGTLCYCDTFCNRTQRSDCCPDYFSHCFGDYEGGGVPQLRPETEVVTPLPLRDGCIFRGTFYPVNAKIRSNCNDCSCVQMKLRPEMLCNRDKCLIDEDLVDLDSLRGGPSSSSSSSGVGGGFGSGGGPSRLQRRWTAANYSEFWGRSLEDGVSLRLGTLDPSDVLRSMRAIRVPPEPANLPLSFDARSHWPGMVSAVQDQGWCGASWALSTAAVASDRYAIMSMGKERPRLAAQHLLDCNNRKQHGCNGGHLDRAWYFTRKFGLVPDACYPWTGNEDHCHVPKKSTLATARCPQRTARSQRARTELYRMAPAYRVSGHLDIMREIMRSGPVQATMRVYHDLFSYGSGIYEHLANSELERTGFHSVRIVGWGEEDGVKYWIVANTWGEWWGERGYFRIRRGVNECQIEDLVLGAWAYTHVQKELDNSIVM</sequence>
<dbReference type="PROSITE" id="PS50958">
    <property type="entry name" value="SMB_2"/>
    <property type="match status" value="1"/>
</dbReference>
<dbReference type="InterPro" id="IPR038765">
    <property type="entry name" value="Papain-like_cys_pep_sf"/>
</dbReference>
<evidence type="ECO:0000256" key="2">
    <source>
        <dbReference type="ARBA" id="ARBA00023157"/>
    </source>
</evidence>
<dbReference type="SMART" id="SM00645">
    <property type="entry name" value="Pept_C1"/>
    <property type="match status" value="1"/>
</dbReference>
<dbReference type="InterPro" id="IPR025661">
    <property type="entry name" value="Pept_asp_AS"/>
</dbReference>
<feature type="domain" description="SMB" evidence="5">
    <location>
        <begin position="31"/>
        <end position="79"/>
    </location>
</feature>
<dbReference type="PRINTS" id="PR00705">
    <property type="entry name" value="PAPAIN"/>
</dbReference>
<evidence type="ECO:0000313" key="6">
    <source>
        <dbReference type="EMBL" id="KAJ1519663.1"/>
    </source>
</evidence>
<dbReference type="CDD" id="cd02620">
    <property type="entry name" value="Peptidase_C1A_CathepsinB"/>
    <property type="match status" value="1"/>
</dbReference>
<evidence type="ECO:0000313" key="7">
    <source>
        <dbReference type="Proteomes" id="UP001075354"/>
    </source>
</evidence>
<keyword evidence="4" id="KW-0732">Signal</keyword>
<gene>
    <name evidence="6" type="ORF">ONE63_004929</name>
</gene>
<evidence type="ECO:0000259" key="5">
    <source>
        <dbReference type="PROSITE" id="PS50958"/>
    </source>
</evidence>
<dbReference type="PROSITE" id="PS00639">
    <property type="entry name" value="THIOL_PROTEASE_HIS"/>
    <property type="match status" value="1"/>
</dbReference>
<keyword evidence="2" id="KW-1015">Disulfide bond</keyword>
<reference evidence="6" key="1">
    <citation type="submission" date="2022-12" db="EMBL/GenBank/DDBJ databases">
        <title>Chromosome-level genome assembly of the bean flower thrips Megalurothrips usitatus.</title>
        <authorList>
            <person name="Ma L."/>
            <person name="Liu Q."/>
            <person name="Li H."/>
            <person name="Cai W."/>
        </authorList>
    </citation>
    <scope>NUCLEOTIDE SEQUENCE</scope>
    <source>
        <strain evidence="6">Cailab_2022a</strain>
    </source>
</reference>
<dbReference type="GO" id="GO:0006508">
    <property type="term" value="P:proteolysis"/>
    <property type="evidence" value="ECO:0007669"/>
    <property type="project" value="InterPro"/>
</dbReference>
<protein>
    <recommendedName>
        <fullName evidence="5">SMB domain-containing protein</fullName>
    </recommendedName>
</protein>
<dbReference type="Pfam" id="PF00112">
    <property type="entry name" value="Peptidase_C1"/>
    <property type="match status" value="1"/>
</dbReference>
<dbReference type="EMBL" id="JAPTSV010000016">
    <property type="protein sequence ID" value="KAJ1519663.1"/>
    <property type="molecule type" value="Genomic_DNA"/>
</dbReference>
<comment type="caution">
    <text evidence="6">The sequence shown here is derived from an EMBL/GenBank/DDBJ whole genome shotgun (WGS) entry which is preliminary data.</text>
</comment>
<dbReference type="PROSITE" id="PS00640">
    <property type="entry name" value="THIOL_PROTEASE_ASN"/>
    <property type="match status" value="1"/>
</dbReference>
<dbReference type="InterPro" id="IPR001212">
    <property type="entry name" value="Somatomedin_B_dom"/>
</dbReference>
<feature type="compositionally biased region" description="Low complexity" evidence="3">
    <location>
        <begin position="154"/>
        <end position="163"/>
    </location>
</feature>
<comment type="similarity">
    <text evidence="1">Belongs to the peptidase C1 family.</text>
</comment>
<evidence type="ECO:0000256" key="1">
    <source>
        <dbReference type="ARBA" id="ARBA00008455"/>
    </source>
</evidence>
<organism evidence="6 7">
    <name type="scientific">Megalurothrips usitatus</name>
    <name type="common">bean blossom thrips</name>
    <dbReference type="NCBI Taxonomy" id="439358"/>
    <lineage>
        <taxon>Eukaryota</taxon>
        <taxon>Metazoa</taxon>
        <taxon>Ecdysozoa</taxon>
        <taxon>Arthropoda</taxon>
        <taxon>Hexapoda</taxon>
        <taxon>Insecta</taxon>
        <taxon>Pterygota</taxon>
        <taxon>Neoptera</taxon>
        <taxon>Paraneoptera</taxon>
        <taxon>Thysanoptera</taxon>
        <taxon>Terebrantia</taxon>
        <taxon>Thripoidea</taxon>
        <taxon>Thripidae</taxon>
        <taxon>Megalurothrips</taxon>
    </lineage>
</organism>
<dbReference type="Proteomes" id="UP001075354">
    <property type="component" value="Chromosome 16"/>
</dbReference>
<feature type="region of interest" description="Disordered" evidence="3">
    <location>
        <begin position="153"/>
        <end position="176"/>
    </location>
</feature>
<feature type="compositionally biased region" description="Gly residues" evidence="3">
    <location>
        <begin position="164"/>
        <end position="175"/>
    </location>
</feature>
<dbReference type="GO" id="GO:0008234">
    <property type="term" value="F:cysteine-type peptidase activity"/>
    <property type="evidence" value="ECO:0007669"/>
    <property type="project" value="InterPro"/>
</dbReference>
<keyword evidence="7" id="KW-1185">Reference proteome</keyword>
<dbReference type="SUPFAM" id="SSF54001">
    <property type="entry name" value="Cysteine proteinases"/>
    <property type="match status" value="1"/>
</dbReference>
<dbReference type="AlphaFoldDB" id="A0AAV7X4F5"/>
<feature type="signal peptide" evidence="4">
    <location>
        <begin position="1"/>
        <end position="17"/>
    </location>
</feature>
<evidence type="ECO:0000256" key="3">
    <source>
        <dbReference type="SAM" id="MobiDB-lite"/>
    </source>
</evidence>
<evidence type="ECO:0000256" key="4">
    <source>
        <dbReference type="SAM" id="SignalP"/>
    </source>
</evidence>
<feature type="chain" id="PRO_5043865981" description="SMB domain-containing protein" evidence="4">
    <location>
        <begin position="18"/>
        <end position="476"/>
    </location>
</feature>
<accession>A0AAV7X4F5</accession>
<name>A0AAV7X4F5_9NEOP</name>
<dbReference type="InterPro" id="IPR000668">
    <property type="entry name" value="Peptidase_C1A_C"/>
</dbReference>
<dbReference type="PANTHER" id="PTHR12411">
    <property type="entry name" value="CYSTEINE PROTEASE FAMILY C1-RELATED"/>
    <property type="match status" value="1"/>
</dbReference>
<proteinExistence type="inferred from homology"/>
<dbReference type="InterPro" id="IPR013128">
    <property type="entry name" value="Peptidase_C1A"/>
</dbReference>
<dbReference type="InterPro" id="IPR025660">
    <property type="entry name" value="Pept_his_AS"/>
</dbReference>